<accession>A0A1H3AI15</accession>
<gene>
    <name evidence="1" type="ORF">SAMN04488579_10153</name>
</gene>
<dbReference type="RefSeq" id="WP_090242237.1">
    <property type="nucleotide sequence ID" value="NZ_FNOU01000001.1"/>
</dbReference>
<name>A0A1H3AI15_EUBBA</name>
<evidence type="ECO:0008006" key="3">
    <source>
        <dbReference type="Google" id="ProtNLM"/>
    </source>
</evidence>
<protein>
    <recommendedName>
        <fullName evidence="3">SipW-cognate class signal peptide</fullName>
    </recommendedName>
</protein>
<evidence type="ECO:0000313" key="2">
    <source>
        <dbReference type="Proteomes" id="UP000199652"/>
    </source>
</evidence>
<sequence>MKGTKFLSSKAILGIVTALAVVVTVAGSFAAWDVLSDKGSATVTYRSPVTVTASTFTASIPKVATVSDLNETTGPTITTGDAKFVVSDNETGITTSNSQLKLDITVKEGESNLTSNFDFTVSKGEQPLGTVTSGSVTDSSITLGESGNSYVITATPKSTADSATLAGKTLTLEATATLIAKS</sequence>
<proteinExistence type="predicted"/>
<reference evidence="2" key="1">
    <citation type="submission" date="2016-10" db="EMBL/GenBank/DDBJ databases">
        <authorList>
            <person name="Varghese N."/>
            <person name="Submissions S."/>
        </authorList>
    </citation>
    <scope>NUCLEOTIDE SEQUENCE [LARGE SCALE GENOMIC DNA]</scope>
    <source>
        <strain evidence="2">VPI 5359</strain>
    </source>
</reference>
<keyword evidence="2" id="KW-1185">Reference proteome</keyword>
<organism evidence="1 2">
    <name type="scientific">Eubacterium barkeri</name>
    <name type="common">Clostridium barkeri</name>
    <dbReference type="NCBI Taxonomy" id="1528"/>
    <lineage>
        <taxon>Bacteria</taxon>
        <taxon>Bacillati</taxon>
        <taxon>Bacillota</taxon>
        <taxon>Clostridia</taxon>
        <taxon>Eubacteriales</taxon>
        <taxon>Eubacteriaceae</taxon>
        <taxon>Eubacterium</taxon>
    </lineage>
</organism>
<dbReference type="Proteomes" id="UP000199652">
    <property type="component" value="Unassembled WGS sequence"/>
</dbReference>
<dbReference type="AlphaFoldDB" id="A0A1H3AI15"/>
<evidence type="ECO:0000313" key="1">
    <source>
        <dbReference type="EMBL" id="SDX29367.1"/>
    </source>
</evidence>
<dbReference type="STRING" id="1528.SAMN04488579_10153"/>
<dbReference type="EMBL" id="FNOU01000001">
    <property type="protein sequence ID" value="SDX29367.1"/>
    <property type="molecule type" value="Genomic_DNA"/>
</dbReference>